<gene>
    <name evidence="1" type="ORF">GUJ93_ZPchr0006g44981</name>
</gene>
<dbReference type="Proteomes" id="UP000729402">
    <property type="component" value="Unassembled WGS sequence"/>
</dbReference>
<organism evidence="1 2">
    <name type="scientific">Zizania palustris</name>
    <name type="common">Northern wild rice</name>
    <dbReference type="NCBI Taxonomy" id="103762"/>
    <lineage>
        <taxon>Eukaryota</taxon>
        <taxon>Viridiplantae</taxon>
        <taxon>Streptophyta</taxon>
        <taxon>Embryophyta</taxon>
        <taxon>Tracheophyta</taxon>
        <taxon>Spermatophyta</taxon>
        <taxon>Magnoliopsida</taxon>
        <taxon>Liliopsida</taxon>
        <taxon>Poales</taxon>
        <taxon>Poaceae</taxon>
        <taxon>BOP clade</taxon>
        <taxon>Oryzoideae</taxon>
        <taxon>Oryzeae</taxon>
        <taxon>Zizaniinae</taxon>
        <taxon>Zizania</taxon>
    </lineage>
</organism>
<evidence type="ECO:0000313" key="2">
    <source>
        <dbReference type="Proteomes" id="UP000729402"/>
    </source>
</evidence>
<comment type="caution">
    <text evidence="1">The sequence shown here is derived from an EMBL/GenBank/DDBJ whole genome shotgun (WGS) entry which is preliminary data.</text>
</comment>
<evidence type="ECO:0000313" key="1">
    <source>
        <dbReference type="EMBL" id="KAG8075837.1"/>
    </source>
</evidence>
<proteinExistence type="predicted"/>
<dbReference type="AlphaFoldDB" id="A0A8J5SUX4"/>
<reference evidence="1" key="1">
    <citation type="journal article" date="2021" name="bioRxiv">
        <title>Whole Genome Assembly and Annotation of Northern Wild Rice, Zizania palustris L., Supports a Whole Genome Duplication in the Zizania Genus.</title>
        <authorList>
            <person name="Haas M."/>
            <person name="Kono T."/>
            <person name="Macchietto M."/>
            <person name="Millas R."/>
            <person name="McGilp L."/>
            <person name="Shao M."/>
            <person name="Duquette J."/>
            <person name="Hirsch C.N."/>
            <person name="Kimball J."/>
        </authorList>
    </citation>
    <scope>NUCLEOTIDE SEQUENCE</scope>
    <source>
        <tissue evidence="1">Fresh leaf tissue</tissue>
    </source>
</reference>
<name>A0A8J5SUX4_ZIZPA</name>
<accession>A0A8J5SUX4</accession>
<reference evidence="1" key="2">
    <citation type="submission" date="2021-02" db="EMBL/GenBank/DDBJ databases">
        <authorList>
            <person name="Kimball J.A."/>
            <person name="Haas M.W."/>
            <person name="Macchietto M."/>
            <person name="Kono T."/>
            <person name="Duquette J."/>
            <person name="Shao M."/>
        </authorList>
    </citation>
    <scope>NUCLEOTIDE SEQUENCE</scope>
    <source>
        <tissue evidence="1">Fresh leaf tissue</tissue>
    </source>
</reference>
<sequence length="125" mass="14275">MILCQWHTKCVQTPEHGDTVDNELPRFAYELCSSAITGEKKVADRAYSFPRCKIKQNLLVATKSSRKSLASFSLTCYVSIESLKIKLLTRPNKSSHDFFQVRHIQIHPVNCPSLQVLIPVHYELT</sequence>
<protein>
    <submittedName>
        <fullName evidence="1">Uncharacterized protein</fullName>
    </submittedName>
</protein>
<dbReference type="EMBL" id="JAAALK010000283">
    <property type="protein sequence ID" value="KAG8075837.1"/>
    <property type="molecule type" value="Genomic_DNA"/>
</dbReference>
<keyword evidence="2" id="KW-1185">Reference proteome</keyword>